<dbReference type="SUPFAM" id="SSF49363">
    <property type="entry name" value="Purple acid phosphatase, N-terminal domain"/>
    <property type="match status" value="1"/>
</dbReference>
<dbReference type="PANTHER" id="PTHR47199:SF2">
    <property type="entry name" value="PHOTOSYSTEM II STABILITY_ASSEMBLY FACTOR HCF136, CHLOROPLASTIC"/>
    <property type="match status" value="1"/>
</dbReference>
<evidence type="ECO:0000256" key="2">
    <source>
        <dbReference type="ARBA" id="ARBA00022729"/>
    </source>
</evidence>
<comment type="caution">
    <text evidence="5">The sequence shown here is derived from an EMBL/GenBank/DDBJ whole genome shotgun (WGS) entry which is preliminary data.</text>
</comment>
<evidence type="ECO:0000313" key="5">
    <source>
        <dbReference type="EMBL" id="MCB4809617.1"/>
    </source>
</evidence>
<dbReference type="InterPro" id="IPR028203">
    <property type="entry name" value="PSII_CF48-like_dom"/>
</dbReference>
<keyword evidence="6" id="KW-1185">Reference proteome</keyword>
<dbReference type="Gene3D" id="2.60.40.380">
    <property type="entry name" value="Purple acid phosphatase-like, N-terminal"/>
    <property type="match status" value="1"/>
</dbReference>
<dbReference type="InterPro" id="IPR026444">
    <property type="entry name" value="Secre_tail"/>
</dbReference>
<evidence type="ECO:0000259" key="4">
    <source>
        <dbReference type="PROSITE" id="PS50853"/>
    </source>
</evidence>
<dbReference type="PANTHER" id="PTHR47199">
    <property type="entry name" value="PHOTOSYSTEM II STABILITY/ASSEMBLY FACTOR HCF136, CHLOROPLASTIC"/>
    <property type="match status" value="1"/>
</dbReference>
<gene>
    <name evidence="5" type="ORF">LG651_15280</name>
</gene>
<dbReference type="EMBL" id="JAJAPX010000007">
    <property type="protein sequence ID" value="MCB4809617.1"/>
    <property type="molecule type" value="Genomic_DNA"/>
</dbReference>
<evidence type="ECO:0000256" key="3">
    <source>
        <dbReference type="ARBA" id="ARBA00023276"/>
    </source>
</evidence>
<accession>A0A9X1L5T5</accession>
<proteinExistence type="predicted"/>
<protein>
    <submittedName>
        <fullName evidence="5">T9SS type A sorting domain-containing protein</fullName>
    </submittedName>
</protein>
<evidence type="ECO:0000256" key="1">
    <source>
        <dbReference type="ARBA" id="ARBA00022531"/>
    </source>
</evidence>
<dbReference type="Pfam" id="PF14870">
    <property type="entry name" value="PSII_BNR"/>
    <property type="match status" value="3"/>
</dbReference>
<dbReference type="InterPro" id="IPR015943">
    <property type="entry name" value="WD40/YVTN_repeat-like_dom_sf"/>
</dbReference>
<dbReference type="SUPFAM" id="SSF110296">
    <property type="entry name" value="Oligoxyloglucan reducing end-specific cellobiohydrolase"/>
    <property type="match status" value="4"/>
</dbReference>
<dbReference type="Gene3D" id="2.130.10.10">
    <property type="entry name" value="YVTN repeat-like/Quinoprotein amine dehydrogenase"/>
    <property type="match status" value="4"/>
</dbReference>
<sequence length="1080" mass="120342">MKKNLLILLCAILYFNKIQSQTNWELLNPKPTANTGKDVEFVTSNIGFIITSNELLETTDAGNTWVKKQNISSGNDMSFFNSTGYIVGNYGYVLKSTDNGTSWSQISTGFNSGFNTVNIIDDNNIILSTSNSIVKTNDGGTTWESFNIPNSAVNKTSFTNSLVGHAVCNNGIILKTIDGGENWYTTKDDSNIFPSDYFTVYFVNENIGFAAREHDDMYKTTDAGETWVEISGTSQAIFDFHFLDENNGFATGELGATYKTTNGGNTWSQIFFQNGFVYNTSMYGIYFQNSNIGYATGARGRIIKTTDGGNTWIQNSPTYNDIKKLEYINSNTAFASVGGTFYKTNDGGNSWFDIGEPNDYPGLTITNFDYVNENVGYAIIYGSVYKTIDGGLNWNEVNNGNDVISENLYSIHFIDENLGFVSGGFNQRKVMKTINGGSTWAQVESTSFGKIQFINNQVGYGNRIGYSEGAMYKTTDGGNTWNINFEVDEDINAFHFVDENNGYFVGDQGLIYKTNDGGNNWEELNIPYDWYTEVNFYTKNVGYIADEEGRLYKTENGGESWEYLTQQFIINSIELIDDKIFTAGTNGKIYRSDVEYEPIILHVNPVENVSNSIASLSGNVTSNGDSISNIKFEYSLDYSFSNGISTTPNTINSNESLNVSVDLSALEPNTTYYFRLSGIQNSNTNYSQILSFTTLPDYEITTNFTYNNSATTAEISGNIVSNQYDIINVEFEYGLSSDNLNNNIIGTPLTVNGNTTENITASLDNLQPETQYFYRIKATHQGENIYGNIQSFTTRPEYNINLYSPNINGTDVSLSAYLTSYYQDITGIMFEYGSIDYGNNSVTSPSIVNANSSSFVSTTITGLDTSLNYYYRLKAIHNGETIYSDEGVFNLSGNIIIVSGTIEETQNNSLEIKGLINPYGAFLTDIHFEYGLTDSFGSSVTGTPNYAWGSVTNSITGLINNPLPNQTYYYRLVATHNGDKIYSDTYQYTTGTLSSTKFDLENTISIYPNPTSDFVIIKSNISEKIKTIELYNMLGQRVYYEDIKNKTKIKIDLSNYNKGIYFMKINLENAIKVSSKLILN</sequence>
<dbReference type="GO" id="GO:0015979">
    <property type="term" value="P:photosynthesis"/>
    <property type="evidence" value="ECO:0007669"/>
    <property type="project" value="UniProtKB-KW"/>
</dbReference>
<evidence type="ECO:0000313" key="6">
    <source>
        <dbReference type="Proteomes" id="UP001139286"/>
    </source>
</evidence>
<dbReference type="Pfam" id="PF18962">
    <property type="entry name" value="Por_Secre_tail"/>
    <property type="match status" value="1"/>
</dbReference>
<name>A0A9X1L5T5_9FLAO</name>
<dbReference type="RefSeq" id="WP_226696974.1">
    <property type="nucleotide sequence ID" value="NZ_JAJAPX010000007.1"/>
</dbReference>
<dbReference type="GO" id="GO:0009523">
    <property type="term" value="C:photosystem II"/>
    <property type="evidence" value="ECO:0007669"/>
    <property type="project" value="UniProtKB-KW"/>
</dbReference>
<organism evidence="5 6">
    <name type="scientific">Neotamlana sargassicola</name>
    <dbReference type="NCBI Taxonomy" id="2883125"/>
    <lineage>
        <taxon>Bacteria</taxon>
        <taxon>Pseudomonadati</taxon>
        <taxon>Bacteroidota</taxon>
        <taxon>Flavobacteriia</taxon>
        <taxon>Flavobacteriales</taxon>
        <taxon>Flavobacteriaceae</taxon>
        <taxon>Neotamlana</taxon>
    </lineage>
</organism>
<dbReference type="NCBIfam" id="TIGR04183">
    <property type="entry name" value="Por_Secre_tail"/>
    <property type="match status" value="1"/>
</dbReference>
<dbReference type="Proteomes" id="UP001139286">
    <property type="component" value="Unassembled WGS sequence"/>
</dbReference>
<keyword evidence="1" id="KW-0602">Photosynthesis</keyword>
<keyword evidence="2" id="KW-0732">Signal</keyword>
<dbReference type="InterPro" id="IPR008963">
    <property type="entry name" value="Purple_acid_Pase-like_N"/>
</dbReference>
<dbReference type="PROSITE" id="PS50853">
    <property type="entry name" value="FN3"/>
    <property type="match status" value="1"/>
</dbReference>
<feature type="domain" description="Fibronectin type-III" evidence="4">
    <location>
        <begin position="597"/>
        <end position="697"/>
    </location>
</feature>
<dbReference type="InterPro" id="IPR003961">
    <property type="entry name" value="FN3_dom"/>
</dbReference>
<dbReference type="GO" id="GO:0003993">
    <property type="term" value="F:acid phosphatase activity"/>
    <property type="evidence" value="ECO:0007669"/>
    <property type="project" value="InterPro"/>
</dbReference>
<reference evidence="5" key="1">
    <citation type="submission" date="2021-10" db="EMBL/GenBank/DDBJ databases">
        <title>Tamlana sargassums sp. nov., and Tamlana laminarinivorans sp. nov., two new bacteria isolated from the brown alga.</title>
        <authorList>
            <person name="Li J."/>
        </authorList>
    </citation>
    <scope>NUCLEOTIDE SEQUENCE</scope>
    <source>
        <strain evidence="5">62-3</strain>
    </source>
</reference>
<dbReference type="AlphaFoldDB" id="A0A9X1L5T5"/>
<keyword evidence="3" id="KW-0604">Photosystem II</keyword>
<dbReference type="GO" id="GO:0046872">
    <property type="term" value="F:metal ion binding"/>
    <property type="evidence" value="ECO:0007669"/>
    <property type="project" value="InterPro"/>
</dbReference>